<feature type="transmembrane region" description="Helical" evidence="5">
    <location>
        <begin position="69"/>
        <end position="86"/>
    </location>
</feature>
<feature type="transmembrane region" description="Helical" evidence="5">
    <location>
        <begin position="255"/>
        <end position="274"/>
    </location>
</feature>
<feature type="transmembrane region" description="Helical" evidence="5">
    <location>
        <begin position="175"/>
        <end position="196"/>
    </location>
</feature>
<dbReference type="InterPro" id="IPR004710">
    <property type="entry name" value="Bilac:Na_transpt"/>
</dbReference>
<dbReference type="Gene3D" id="1.20.1530.20">
    <property type="match status" value="1"/>
</dbReference>
<dbReference type="GO" id="GO:0016020">
    <property type="term" value="C:membrane"/>
    <property type="evidence" value="ECO:0007669"/>
    <property type="project" value="UniProtKB-SubCell"/>
</dbReference>
<keyword evidence="3 5" id="KW-1133">Transmembrane helix</keyword>
<keyword evidence="2 5" id="KW-0812">Transmembrane</keyword>
<evidence type="ECO:0000256" key="4">
    <source>
        <dbReference type="ARBA" id="ARBA00023136"/>
    </source>
</evidence>
<feature type="transmembrane region" description="Helical" evidence="5">
    <location>
        <begin position="98"/>
        <end position="125"/>
    </location>
</feature>
<organism evidence="6">
    <name type="scientific">uncultured bacterium F41-01</name>
    <dbReference type="NCBI Taxonomy" id="1191437"/>
    <lineage>
        <taxon>Bacteria</taxon>
        <taxon>environmental samples</taxon>
    </lineage>
</organism>
<feature type="transmembrane region" description="Helical" evidence="5">
    <location>
        <begin position="6"/>
        <end position="28"/>
    </location>
</feature>
<feature type="transmembrane region" description="Helical" evidence="5">
    <location>
        <begin position="131"/>
        <end position="154"/>
    </location>
</feature>
<comment type="subcellular location">
    <subcellularLocation>
        <location evidence="1">Membrane</location>
        <topology evidence="1">Multi-pass membrane protein</topology>
    </subcellularLocation>
</comment>
<dbReference type="Pfam" id="PF01758">
    <property type="entry name" value="SBF"/>
    <property type="match status" value="1"/>
</dbReference>
<dbReference type="InterPro" id="IPR038770">
    <property type="entry name" value="Na+/solute_symporter_sf"/>
</dbReference>
<feature type="transmembrane region" description="Helical" evidence="5">
    <location>
        <begin position="202"/>
        <end position="221"/>
    </location>
</feature>
<sequence>MTIAELIPLVIQASILLLVFGLGLHATPEDTTYLFRRPRLLLRALLAMGVIVPIFAAVVAATFDLHPPVKIALVLLAVSPVPPILPGKQLKLGGHENYVYALLVTAALFAIVLVPLMIEILGWMFQWEVHISSAVIAKVVLVSVLGPVLAGLAVRRFAPALAERIAPLVTRLGNVLLVVGLLPILVSAWPGIVSLIGNGTLLAIAAVVLAGLVAGHVLGGPDPDNRRALAIASSMRHPGVALAIANANFPGEKLVFAAVLLFALVNAIVTIPYANWSKRRHGEVAGGVMAER</sequence>
<name>I3VIN1_9BACT</name>
<feature type="transmembrane region" description="Helical" evidence="5">
    <location>
        <begin position="40"/>
        <end position="63"/>
    </location>
</feature>
<accession>I3VIN1</accession>
<evidence type="ECO:0000256" key="1">
    <source>
        <dbReference type="ARBA" id="ARBA00004141"/>
    </source>
</evidence>
<evidence type="ECO:0000256" key="2">
    <source>
        <dbReference type="ARBA" id="ARBA00022692"/>
    </source>
</evidence>
<reference evidence="6" key="1">
    <citation type="submission" date="2012-04" db="EMBL/GenBank/DDBJ databases">
        <title>Characterization of mineral phosphate solubilization trait from soil metagenome.</title>
        <authorList>
            <person name="Chhabra S."/>
            <person name="Brazil D."/>
            <person name="Morrissey J."/>
            <person name="Burke J."/>
            <person name="O'Gara F."/>
            <person name="Dowling D."/>
        </authorList>
    </citation>
    <scope>NUCLEOTIDE SEQUENCE</scope>
</reference>
<dbReference type="AlphaFoldDB" id="I3VIN1"/>
<dbReference type="InterPro" id="IPR002657">
    <property type="entry name" value="BilAc:Na_symport/Acr3"/>
</dbReference>
<dbReference type="PANTHER" id="PTHR10361">
    <property type="entry name" value="SODIUM-BILE ACID COTRANSPORTER"/>
    <property type="match status" value="1"/>
</dbReference>
<protein>
    <submittedName>
        <fullName evidence="6">Putative sodium dependent transporter</fullName>
    </submittedName>
</protein>
<evidence type="ECO:0000256" key="3">
    <source>
        <dbReference type="ARBA" id="ARBA00022989"/>
    </source>
</evidence>
<keyword evidence="4 5" id="KW-0472">Membrane</keyword>
<evidence type="ECO:0000256" key="5">
    <source>
        <dbReference type="SAM" id="Phobius"/>
    </source>
</evidence>
<proteinExistence type="predicted"/>
<dbReference type="EMBL" id="JQ970528">
    <property type="protein sequence ID" value="AFK79237.1"/>
    <property type="molecule type" value="Genomic_DNA"/>
</dbReference>
<dbReference type="PANTHER" id="PTHR10361:SF28">
    <property type="entry name" value="P3 PROTEIN-RELATED"/>
    <property type="match status" value="1"/>
</dbReference>
<evidence type="ECO:0000313" key="6">
    <source>
        <dbReference type="EMBL" id="AFK79237.1"/>
    </source>
</evidence>